<dbReference type="NCBIfam" id="TIGR01571">
    <property type="entry name" value="A_thal_Cys_rich"/>
    <property type="match status" value="1"/>
</dbReference>
<dbReference type="GeneID" id="111577031"/>
<protein>
    <recommendedName>
        <fullName evidence="4">Plac8 onzin related protein 1</fullName>
    </recommendedName>
</protein>
<organism evidence="2 3">
    <name type="scientific">Amphiprion ocellaris</name>
    <name type="common">Clown anemonefish</name>
    <dbReference type="NCBI Taxonomy" id="80972"/>
    <lineage>
        <taxon>Eukaryota</taxon>
        <taxon>Metazoa</taxon>
        <taxon>Chordata</taxon>
        <taxon>Craniata</taxon>
        <taxon>Vertebrata</taxon>
        <taxon>Euteleostomi</taxon>
        <taxon>Actinopterygii</taxon>
        <taxon>Neopterygii</taxon>
        <taxon>Teleostei</taxon>
        <taxon>Neoteleostei</taxon>
        <taxon>Acanthomorphata</taxon>
        <taxon>Ovalentaria</taxon>
        <taxon>Pomacentridae</taxon>
        <taxon>Amphiprion</taxon>
    </lineage>
</organism>
<accession>A0AAQ6A809</accession>
<reference evidence="2 3" key="1">
    <citation type="submission" date="2022-01" db="EMBL/GenBank/DDBJ databases">
        <title>A chromosome-scale genome assembly of the false clownfish, Amphiprion ocellaris.</title>
        <authorList>
            <person name="Ryu T."/>
        </authorList>
    </citation>
    <scope>NUCLEOTIDE SEQUENCE [LARGE SCALE GENOMIC DNA]</scope>
</reference>
<dbReference type="RefSeq" id="XP_054863872.1">
    <property type="nucleotide sequence ID" value="XM_055007897.1"/>
</dbReference>
<dbReference type="Proteomes" id="UP001501940">
    <property type="component" value="Chromosome 23"/>
</dbReference>
<keyword evidence="3" id="KW-1185">Reference proteome</keyword>
<evidence type="ECO:0000313" key="2">
    <source>
        <dbReference type="Ensembl" id="ENSAOCP00000072105.1"/>
    </source>
</evidence>
<dbReference type="Ensembl" id="ENSAOCT00000061126.1">
    <property type="protein sequence ID" value="ENSAOCP00000072105.1"/>
    <property type="gene ID" value="ENSAOCG00000008073.2"/>
</dbReference>
<reference evidence="2" key="3">
    <citation type="submission" date="2025-09" db="UniProtKB">
        <authorList>
            <consortium name="Ensembl"/>
        </authorList>
    </citation>
    <scope>IDENTIFICATION</scope>
</reference>
<dbReference type="AlphaFoldDB" id="A0AAQ6A809"/>
<dbReference type="PANTHER" id="PTHR15907">
    <property type="entry name" value="DUF614 FAMILY PROTEIN-RELATED"/>
    <property type="match status" value="1"/>
</dbReference>
<reference evidence="2" key="2">
    <citation type="submission" date="2025-08" db="UniProtKB">
        <authorList>
            <consortium name="Ensembl"/>
        </authorList>
    </citation>
    <scope>IDENTIFICATION</scope>
</reference>
<evidence type="ECO:0008006" key="4">
    <source>
        <dbReference type="Google" id="ProtNLM"/>
    </source>
</evidence>
<evidence type="ECO:0000313" key="3">
    <source>
        <dbReference type="Proteomes" id="UP001501940"/>
    </source>
</evidence>
<dbReference type="Pfam" id="PF04749">
    <property type="entry name" value="PLAC8"/>
    <property type="match status" value="1"/>
</dbReference>
<sequence length="150" mass="16880">MTTISFPTVSICALYPPDMAFIQQPAQVVMVSTSQGHSAWSTGLCDCCNDMGTCCFGCWCFPCMQCQTANDFGWCCCKPFLDFCCCGVVSCKLRSAMRERYNIPGSFCDDCCKLMWCYSCVWCQMNRELKVRRNQGTAMIPMVTSQVIRT</sequence>
<evidence type="ECO:0000256" key="1">
    <source>
        <dbReference type="ARBA" id="ARBA00009024"/>
    </source>
</evidence>
<comment type="similarity">
    <text evidence="1">Belongs to the cornifelin family.</text>
</comment>
<proteinExistence type="inferred from homology"/>
<name>A0AAQ6A809_AMPOC</name>
<dbReference type="InterPro" id="IPR006461">
    <property type="entry name" value="PLAC_motif_containing"/>
</dbReference>
<dbReference type="GeneTree" id="ENSGT00940000163927"/>